<feature type="transmembrane region" description="Helical" evidence="7">
    <location>
        <begin position="163"/>
        <end position="183"/>
    </location>
</feature>
<keyword evidence="3 7" id="KW-0812">Transmembrane</keyword>
<dbReference type="OrthoDB" id="544685at2759"/>
<protein>
    <submittedName>
        <fullName evidence="9">Small conductance mechanosensitive ion channel family</fullName>
    </submittedName>
</protein>
<dbReference type="InterPro" id="IPR010920">
    <property type="entry name" value="LSM_dom_sf"/>
</dbReference>
<dbReference type="GO" id="GO:0005886">
    <property type="term" value="C:plasma membrane"/>
    <property type="evidence" value="ECO:0007669"/>
    <property type="project" value="TreeGrafter"/>
</dbReference>
<keyword evidence="5 7" id="KW-0472">Membrane</keyword>
<comment type="similarity">
    <text evidence="2">Belongs to the MscS (TC 1.A.23) family.</text>
</comment>
<dbReference type="GO" id="GO:0008381">
    <property type="term" value="F:mechanosensitive monoatomic ion channel activity"/>
    <property type="evidence" value="ECO:0007669"/>
    <property type="project" value="TreeGrafter"/>
</dbReference>
<dbReference type="SUPFAM" id="SSF50182">
    <property type="entry name" value="Sm-like ribonucleoproteins"/>
    <property type="match status" value="1"/>
</dbReference>
<dbReference type="GeneID" id="9683362"/>
<evidence type="ECO:0000256" key="1">
    <source>
        <dbReference type="ARBA" id="ARBA00004141"/>
    </source>
</evidence>
<feature type="compositionally biased region" description="Gly residues" evidence="6">
    <location>
        <begin position="379"/>
        <end position="393"/>
    </location>
</feature>
<name>C1MRG6_MICPC</name>
<sequence>MTTRAVNSLHGRKGGSRGSKGRGLRGGASRSNVRPTSGAGGGVLGADSPTEREADEAARMMFTHLRRAGQPFVTPDAVGDFIEADQVKEAFDLIGGGESGVAALAESNIASALRKIYTERETFGKTLSDTSNLVKNVGVMIGFVIYSVAMFVSLAIYQVDIASLWLVISSVLVACAFVFGTTASTMFRTLVMIFVTNPFTVGDWIRLGDDTTAWRVRELGLNFFDVVNFWGEVIFVPASTVLESKVFNLSRSPPLWMRTLLTVDIGIHAADVDYIEKVMSTHIDSDVVNYTPGSFEIFCREIQDPLKVQLVMFYQLAFNASEFTKKLKANNRFLLVLQRALMDGPSFTFAGTDGQIFKAEALKSEEIDRPHRSDAGKSVLGGGGGGSGDGGARGSSLERVGESEIPTRAAAGSDAAGGEDESGNENVNDASRPLGIRKRHSRTARFRIPGRIRHYSGMLRDMKHEVHFDATEPASDGIDGKKTS</sequence>
<dbReference type="STRING" id="564608.C1MRG6"/>
<dbReference type="InterPro" id="IPR006685">
    <property type="entry name" value="MscS_channel_2nd"/>
</dbReference>
<evidence type="ECO:0000256" key="5">
    <source>
        <dbReference type="ARBA" id="ARBA00023136"/>
    </source>
</evidence>
<evidence type="ECO:0000256" key="3">
    <source>
        <dbReference type="ARBA" id="ARBA00022692"/>
    </source>
</evidence>
<dbReference type="Pfam" id="PF00924">
    <property type="entry name" value="MS_channel_2nd"/>
    <property type="match status" value="1"/>
</dbReference>
<dbReference type="EMBL" id="GG663738">
    <property type="protein sequence ID" value="EEH58255.1"/>
    <property type="molecule type" value="Genomic_DNA"/>
</dbReference>
<dbReference type="eggNOG" id="KOG4629">
    <property type="taxonomic scope" value="Eukaryota"/>
</dbReference>
<keyword evidence="10" id="KW-1185">Reference proteome</keyword>
<dbReference type="RefSeq" id="XP_003058304.1">
    <property type="nucleotide sequence ID" value="XM_003058258.1"/>
</dbReference>
<dbReference type="InterPro" id="IPR023408">
    <property type="entry name" value="MscS_beta-dom_sf"/>
</dbReference>
<dbReference type="GO" id="GO:0006820">
    <property type="term" value="P:monoatomic anion transport"/>
    <property type="evidence" value="ECO:0007669"/>
    <property type="project" value="TreeGrafter"/>
</dbReference>
<dbReference type="PANTHER" id="PTHR31618">
    <property type="entry name" value="MECHANOSENSITIVE ION CHANNEL PROTEIN 5"/>
    <property type="match status" value="1"/>
</dbReference>
<feature type="region of interest" description="Disordered" evidence="6">
    <location>
        <begin position="1"/>
        <end position="53"/>
    </location>
</feature>
<dbReference type="Gene3D" id="2.30.30.60">
    <property type="match status" value="1"/>
</dbReference>
<evidence type="ECO:0000256" key="2">
    <source>
        <dbReference type="ARBA" id="ARBA00008017"/>
    </source>
</evidence>
<evidence type="ECO:0000313" key="10">
    <source>
        <dbReference type="Proteomes" id="UP000001876"/>
    </source>
</evidence>
<dbReference type="Proteomes" id="UP000001876">
    <property type="component" value="Unassembled WGS sequence"/>
</dbReference>
<feature type="domain" description="Mechanosensitive ion channel MscS" evidence="8">
    <location>
        <begin position="191"/>
        <end position="251"/>
    </location>
</feature>
<comment type="subcellular location">
    <subcellularLocation>
        <location evidence="1">Membrane</location>
        <topology evidence="1">Multi-pass membrane protein</topology>
    </subcellularLocation>
</comment>
<dbReference type="AlphaFoldDB" id="C1MRG6"/>
<dbReference type="PANTHER" id="PTHR31618:SF1">
    <property type="entry name" value="EF-HAND DOMAIN-CONTAINING PROTEIN"/>
    <property type="match status" value="1"/>
</dbReference>
<feature type="compositionally biased region" description="Basic residues" evidence="6">
    <location>
        <begin position="10"/>
        <end position="23"/>
    </location>
</feature>
<evidence type="ECO:0000259" key="8">
    <source>
        <dbReference type="Pfam" id="PF00924"/>
    </source>
</evidence>
<reference evidence="9 10" key="1">
    <citation type="journal article" date="2009" name="Science">
        <title>Green evolution and dynamic adaptations revealed by genomes of the marine picoeukaryotes Micromonas.</title>
        <authorList>
            <person name="Worden A.Z."/>
            <person name="Lee J.H."/>
            <person name="Mock T."/>
            <person name="Rouze P."/>
            <person name="Simmons M.P."/>
            <person name="Aerts A.L."/>
            <person name="Allen A.E."/>
            <person name="Cuvelier M.L."/>
            <person name="Derelle E."/>
            <person name="Everett M.V."/>
            <person name="Foulon E."/>
            <person name="Grimwood J."/>
            <person name="Gundlach H."/>
            <person name="Henrissat B."/>
            <person name="Napoli C."/>
            <person name="McDonald S.M."/>
            <person name="Parker M.S."/>
            <person name="Rombauts S."/>
            <person name="Salamov A."/>
            <person name="Von Dassow P."/>
            <person name="Badger J.H."/>
            <person name="Coutinho P.M."/>
            <person name="Demir E."/>
            <person name="Dubchak I."/>
            <person name="Gentemann C."/>
            <person name="Eikrem W."/>
            <person name="Gready J.E."/>
            <person name="John U."/>
            <person name="Lanier W."/>
            <person name="Lindquist E.A."/>
            <person name="Lucas S."/>
            <person name="Mayer K.F."/>
            <person name="Moreau H."/>
            <person name="Not F."/>
            <person name="Otillar R."/>
            <person name="Panaud O."/>
            <person name="Pangilinan J."/>
            <person name="Paulsen I."/>
            <person name="Piegu B."/>
            <person name="Poliakov A."/>
            <person name="Robbens S."/>
            <person name="Schmutz J."/>
            <person name="Toulza E."/>
            <person name="Wyss T."/>
            <person name="Zelensky A."/>
            <person name="Zhou K."/>
            <person name="Armbrust E.V."/>
            <person name="Bhattacharya D."/>
            <person name="Goodenough U.W."/>
            <person name="Van de Peer Y."/>
            <person name="Grigoriev I.V."/>
        </authorList>
    </citation>
    <scope>NUCLEOTIDE SEQUENCE [LARGE SCALE GENOMIC DNA]</scope>
    <source>
        <strain evidence="9 10">CCMP1545</strain>
    </source>
</reference>
<evidence type="ECO:0000313" key="9">
    <source>
        <dbReference type="EMBL" id="EEH58255.1"/>
    </source>
</evidence>
<proteinExistence type="inferred from homology"/>
<feature type="transmembrane region" description="Helical" evidence="7">
    <location>
        <begin position="137"/>
        <end position="157"/>
    </location>
</feature>
<evidence type="ECO:0000256" key="7">
    <source>
        <dbReference type="SAM" id="Phobius"/>
    </source>
</evidence>
<dbReference type="KEGG" id="mpp:MICPUCDRAFT_67678"/>
<evidence type="ECO:0000256" key="6">
    <source>
        <dbReference type="SAM" id="MobiDB-lite"/>
    </source>
</evidence>
<dbReference type="InterPro" id="IPR016688">
    <property type="entry name" value="MscS-like_plants/fungi"/>
</dbReference>
<accession>C1MRG6</accession>
<gene>
    <name evidence="9" type="ORF">MICPUCDRAFT_67678</name>
</gene>
<evidence type="ECO:0000256" key="4">
    <source>
        <dbReference type="ARBA" id="ARBA00022989"/>
    </source>
</evidence>
<organism evidence="10">
    <name type="scientific">Micromonas pusilla (strain CCMP1545)</name>
    <name type="common">Picoplanktonic green alga</name>
    <dbReference type="NCBI Taxonomy" id="564608"/>
    <lineage>
        <taxon>Eukaryota</taxon>
        <taxon>Viridiplantae</taxon>
        <taxon>Chlorophyta</taxon>
        <taxon>Mamiellophyceae</taxon>
        <taxon>Mamiellales</taxon>
        <taxon>Mamiellaceae</taxon>
        <taxon>Micromonas</taxon>
    </lineage>
</organism>
<keyword evidence="4 7" id="KW-1133">Transmembrane helix</keyword>
<feature type="compositionally biased region" description="Basic and acidic residues" evidence="6">
    <location>
        <begin position="363"/>
        <end position="375"/>
    </location>
</feature>
<feature type="region of interest" description="Disordered" evidence="6">
    <location>
        <begin position="363"/>
        <end position="442"/>
    </location>
</feature>